<dbReference type="InterPro" id="IPR014001">
    <property type="entry name" value="Helicase_ATP-bd"/>
</dbReference>
<proteinExistence type="predicted"/>
<name>A0A0J7Z5R0_STRVR</name>
<gene>
    <name evidence="8" type="ORF">ACM01_28785</name>
</gene>
<dbReference type="OrthoDB" id="9815222at2"/>
<keyword evidence="1" id="KW-0547">Nucleotide-binding</keyword>
<dbReference type="GO" id="GO:0016787">
    <property type="term" value="F:hydrolase activity"/>
    <property type="evidence" value="ECO:0007669"/>
    <property type="project" value="UniProtKB-KW"/>
</dbReference>
<protein>
    <recommendedName>
        <fullName evidence="10">DEAD/DEAH box helicase</fullName>
    </recommendedName>
</protein>
<keyword evidence="4" id="KW-0067">ATP-binding</keyword>
<sequence length="1215" mass="131879">MDRTVNPEILAIALGVHEVGLLPTPDELAALIAEVEVGAIQSEAGVPDQLLSTAWYLHGIAAVLEGTEQYDLVRRRHAFAVSAHILELALDDRRNRLDPANDTSDGNEDEGPGADDDRAETADAETAGPPQDPGEVRARRLSLAFGAQVGYRRCEQDPNAAAVFRQVDPLLVTEESLASHLDTLAVEAGVAFLSLQRRRLARVLRVWRRQLGDLQRLAGVTDLRGSMYGPAQAVIEAVYDLTLFLTRADSAALETARAHLRDVVTGGAGRADRSARWVAAHLLELLDDMAEGSLQRLLPPGTPPALAQAFALSDPPVMTLWPPQRELLRKSRPLDPATSRLLISVPTSAGKTLMAQLVICAHLAADAGRVLYVSPLRSLGREMRQALRSRLRVLGRKLGDDQPDFPAPGAQATASDADVEVLTPERLMHALRQDANATLEGVGLIVVDEAHHMQQTERGFLLEGLLAFCQAHPSPPRLVLLSAAVGNHAELAAWLDPDQPAENVVFTSQWRGPRRLHGLLSPMKFTDRLTRTALPPRANRTRHTEAVLPMGLRISVRPTSTGKTFHMATSRDQPLGQRIYREKFPGDTTGKQSASVTNYALFAFGAAHLTRAGSVLVVCASRVATRNTAQAIAAHLPEFPPAAPLAGFLADTLGADHPIVDCARHGVAYHHAQLPAEVLHAVEDALRNDQLKALCCTSTLTDGVNLPVRSVIINSEVDDGLQRTWSGQPQMGPAQLLNAVGRAGRAGRESEGWILLTRHRDPYSADFALLEPGAERLQVLSALGTDDALADLAAAEQLIADTTDAIFKLAENHAATFASYVWFTLDALSRIPTLTPIEQMAAVDRLLAMRQLPPDLKDRWLQLAAKVAEQYEATEPTTRRRWTTPGTSIGTARILDSIAEALTHALLQDPAATAPAYDGIWGQVLAGVFPDEWPLQRTLDFFAQYGVYGVLLTFPEAKEAWTFTEKRTSTSARRYVDVAAAITGWTGGATIPDLADAWLSGLPREWALEQTVKNISVTFEHYLAWTLGALTNLINTRLEQARAEIRLPATVGWHLRHGVDTAQALALLNAGVTSRRLAQQIGRSASDRSIGADELRAWLTSLHLDGWRREFAATSYEINDLLEYVRTRRPSMVGTLLDARQLSLDATATGPTVAEDLPVQLRFAVGPQPSTLTADADQGTVAVIPADAYLDVLTIIDSGIDFEATLTGDRLTLRL</sequence>
<evidence type="ECO:0000256" key="4">
    <source>
        <dbReference type="ARBA" id="ARBA00022840"/>
    </source>
</evidence>
<dbReference type="InterPro" id="IPR027417">
    <property type="entry name" value="P-loop_NTPase"/>
</dbReference>
<evidence type="ECO:0000259" key="7">
    <source>
        <dbReference type="PROSITE" id="PS51194"/>
    </source>
</evidence>
<dbReference type="InterPro" id="IPR050474">
    <property type="entry name" value="Hel308_SKI2-like"/>
</dbReference>
<evidence type="ECO:0000313" key="8">
    <source>
        <dbReference type="EMBL" id="KMS71114.1"/>
    </source>
</evidence>
<evidence type="ECO:0000313" key="9">
    <source>
        <dbReference type="Proteomes" id="UP000037432"/>
    </source>
</evidence>
<dbReference type="Pfam" id="PF00270">
    <property type="entry name" value="DEAD"/>
    <property type="match status" value="1"/>
</dbReference>
<evidence type="ECO:0000256" key="5">
    <source>
        <dbReference type="SAM" id="MobiDB-lite"/>
    </source>
</evidence>
<dbReference type="RefSeq" id="WP_048584302.1">
    <property type="nucleotide sequence ID" value="NZ_LFNT01000040.1"/>
</dbReference>
<dbReference type="InterPro" id="IPR011545">
    <property type="entry name" value="DEAD/DEAH_box_helicase_dom"/>
</dbReference>
<evidence type="ECO:0000259" key="6">
    <source>
        <dbReference type="PROSITE" id="PS51192"/>
    </source>
</evidence>
<feature type="domain" description="Helicase ATP-binding" evidence="6">
    <location>
        <begin position="332"/>
        <end position="503"/>
    </location>
</feature>
<keyword evidence="3" id="KW-0347">Helicase</keyword>
<dbReference type="SMART" id="SM00487">
    <property type="entry name" value="DEXDc"/>
    <property type="match status" value="1"/>
</dbReference>
<dbReference type="PROSITE" id="PS51192">
    <property type="entry name" value="HELICASE_ATP_BIND_1"/>
    <property type="match status" value="1"/>
</dbReference>
<dbReference type="Proteomes" id="UP000037432">
    <property type="component" value="Unassembled WGS sequence"/>
</dbReference>
<dbReference type="GO" id="GO:0005524">
    <property type="term" value="F:ATP binding"/>
    <property type="evidence" value="ECO:0007669"/>
    <property type="project" value="UniProtKB-KW"/>
</dbReference>
<dbReference type="SMART" id="SM00490">
    <property type="entry name" value="HELICc"/>
    <property type="match status" value="1"/>
</dbReference>
<comment type="caution">
    <text evidence="8">The sequence shown here is derived from an EMBL/GenBank/DDBJ whole genome shotgun (WGS) entry which is preliminary data.</text>
</comment>
<accession>A0A0J7Z5R0</accession>
<keyword evidence="2" id="KW-0378">Hydrolase</keyword>
<evidence type="ECO:0000256" key="1">
    <source>
        <dbReference type="ARBA" id="ARBA00022741"/>
    </source>
</evidence>
<evidence type="ECO:0000256" key="2">
    <source>
        <dbReference type="ARBA" id="ARBA00022801"/>
    </source>
</evidence>
<dbReference type="PATRIC" id="fig|1938.3.peg.5486"/>
<evidence type="ECO:0000256" key="3">
    <source>
        <dbReference type="ARBA" id="ARBA00022806"/>
    </source>
</evidence>
<dbReference type="PANTHER" id="PTHR47961:SF6">
    <property type="entry name" value="DNA-DIRECTED DNA POLYMERASE"/>
    <property type="match status" value="1"/>
</dbReference>
<dbReference type="AlphaFoldDB" id="A0A0J7Z5R0"/>
<dbReference type="Gene3D" id="3.40.50.300">
    <property type="entry name" value="P-loop containing nucleotide triphosphate hydrolases"/>
    <property type="match status" value="2"/>
</dbReference>
<dbReference type="SUPFAM" id="SSF52540">
    <property type="entry name" value="P-loop containing nucleoside triphosphate hydrolases"/>
    <property type="match status" value="1"/>
</dbReference>
<evidence type="ECO:0008006" key="10">
    <source>
        <dbReference type="Google" id="ProtNLM"/>
    </source>
</evidence>
<dbReference type="EMBL" id="LFNT01000040">
    <property type="protein sequence ID" value="KMS71114.1"/>
    <property type="molecule type" value="Genomic_DNA"/>
</dbReference>
<feature type="domain" description="Helicase C-terminal" evidence="7">
    <location>
        <begin position="595"/>
        <end position="793"/>
    </location>
</feature>
<dbReference type="GO" id="GO:0004386">
    <property type="term" value="F:helicase activity"/>
    <property type="evidence" value="ECO:0007669"/>
    <property type="project" value="UniProtKB-KW"/>
</dbReference>
<feature type="compositionally biased region" description="Acidic residues" evidence="5">
    <location>
        <begin position="105"/>
        <end position="114"/>
    </location>
</feature>
<dbReference type="PROSITE" id="PS51194">
    <property type="entry name" value="HELICASE_CTER"/>
    <property type="match status" value="1"/>
</dbReference>
<dbReference type="PANTHER" id="PTHR47961">
    <property type="entry name" value="DNA POLYMERASE THETA, PUTATIVE (AFU_ORTHOLOGUE AFUA_1G05260)-RELATED"/>
    <property type="match status" value="1"/>
</dbReference>
<reference evidence="8 9" key="1">
    <citation type="submission" date="2015-06" db="EMBL/GenBank/DDBJ databases">
        <authorList>
            <person name="Ju K.-S."/>
            <person name="Doroghazi J.R."/>
            <person name="Metcalf W.W."/>
        </authorList>
    </citation>
    <scope>NUCLEOTIDE SEQUENCE [LARGE SCALE GENOMIC DNA]</scope>
    <source>
        <strain evidence="8 9">NRRL 3414</strain>
    </source>
</reference>
<dbReference type="InterPro" id="IPR001650">
    <property type="entry name" value="Helicase_C-like"/>
</dbReference>
<dbReference type="Pfam" id="PF00271">
    <property type="entry name" value="Helicase_C"/>
    <property type="match status" value="1"/>
</dbReference>
<organism evidence="8 9">
    <name type="scientific">Streptomyces viridochromogenes</name>
    <dbReference type="NCBI Taxonomy" id="1938"/>
    <lineage>
        <taxon>Bacteria</taxon>
        <taxon>Bacillati</taxon>
        <taxon>Actinomycetota</taxon>
        <taxon>Actinomycetes</taxon>
        <taxon>Kitasatosporales</taxon>
        <taxon>Streptomycetaceae</taxon>
        <taxon>Streptomyces</taxon>
    </lineage>
</organism>
<dbReference type="GO" id="GO:0003676">
    <property type="term" value="F:nucleic acid binding"/>
    <property type="evidence" value="ECO:0007669"/>
    <property type="project" value="InterPro"/>
</dbReference>
<feature type="region of interest" description="Disordered" evidence="5">
    <location>
        <begin position="96"/>
        <end position="136"/>
    </location>
</feature>